<keyword evidence="5" id="KW-1185">Reference proteome</keyword>
<reference evidence="4" key="1">
    <citation type="journal article" date="2021" name="Cell">
        <title>Tracing the genetic footprints of vertebrate landing in non-teleost ray-finned fishes.</title>
        <authorList>
            <person name="Bi X."/>
            <person name="Wang K."/>
            <person name="Yang L."/>
            <person name="Pan H."/>
            <person name="Jiang H."/>
            <person name="Wei Q."/>
            <person name="Fang M."/>
            <person name="Yu H."/>
            <person name="Zhu C."/>
            <person name="Cai Y."/>
            <person name="He Y."/>
            <person name="Gan X."/>
            <person name="Zeng H."/>
            <person name="Yu D."/>
            <person name="Zhu Y."/>
            <person name="Jiang H."/>
            <person name="Qiu Q."/>
            <person name="Yang H."/>
            <person name="Zhang Y.E."/>
            <person name="Wang W."/>
            <person name="Zhu M."/>
            <person name="He S."/>
            <person name="Zhang G."/>
        </authorList>
    </citation>
    <scope>NUCLEOTIDE SEQUENCE</scope>
    <source>
        <strain evidence="4">Bchr_001</strain>
    </source>
</reference>
<keyword evidence="2" id="KW-0677">Repeat</keyword>
<feature type="domain" description="DUF1899" evidence="3">
    <location>
        <begin position="5"/>
        <end position="69"/>
    </location>
</feature>
<dbReference type="Pfam" id="PF08953">
    <property type="entry name" value="DUF1899"/>
    <property type="match status" value="1"/>
</dbReference>
<dbReference type="Proteomes" id="UP001166052">
    <property type="component" value="Unassembled WGS sequence"/>
</dbReference>
<accession>A0ABS2Z3B6</accession>
<proteinExistence type="predicted"/>
<evidence type="ECO:0000256" key="2">
    <source>
        <dbReference type="ARBA" id="ARBA00022737"/>
    </source>
</evidence>
<feature type="non-terminal residue" evidence="4">
    <location>
        <position position="81"/>
    </location>
</feature>
<evidence type="ECO:0000313" key="5">
    <source>
        <dbReference type="Proteomes" id="UP001166052"/>
    </source>
</evidence>
<evidence type="ECO:0000313" key="4">
    <source>
        <dbReference type="EMBL" id="MBN3293544.1"/>
    </source>
</evidence>
<evidence type="ECO:0000259" key="3">
    <source>
        <dbReference type="SMART" id="SM01166"/>
    </source>
</evidence>
<dbReference type="EMBL" id="JAAWVN010022235">
    <property type="protein sequence ID" value="MBN3293544.1"/>
    <property type="molecule type" value="Genomic_DNA"/>
</dbReference>
<organism evidence="4 5">
    <name type="scientific">Polypterus senegalus</name>
    <name type="common">Senegal bichir</name>
    <dbReference type="NCBI Taxonomy" id="55291"/>
    <lineage>
        <taxon>Eukaryota</taxon>
        <taxon>Metazoa</taxon>
        <taxon>Chordata</taxon>
        <taxon>Craniata</taxon>
        <taxon>Vertebrata</taxon>
        <taxon>Euteleostomi</taxon>
        <taxon>Actinopterygii</taxon>
        <taxon>Polypteriformes</taxon>
        <taxon>Polypteridae</taxon>
        <taxon>Polypterus</taxon>
    </lineage>
</organism>
<name>A0ABS2Z3B6_POLSE</name>
<sequence length="81" mass="9170">MSWHPQYRSSKFRHVYGKPANKENCYDGVPITKSVHDNHFCAVNPCFIAVITECAGGGAFLVIPVSQVREKTLLLLYWLCL</sequence>
<dbReference type="InterPro" id="IPR015505">
    <property type="entry name" value="Coronin"/>
</dbReference>
<feature type="non-terminal residue" evidence="4">
    <location>
        <position position="1"/>
    </location>
</feature>
<comment type="caution">
    <text evidence="4">The sequence shown here is derived from an EMBL/GenBank/DDBJ whole genome shotgun (WGS) entry which is preliminary data.</text>
</comment>
<keyword evidence="1" id="KW-0853">WD repeat</keyword>
<protein>
    <submittedName>
        <fullName evidence="4">COR2A protein</fullName>
    </submittedName>
</protein>
<gene>
    <name evidence="4" type="primary">Coro2a_0</name>
    <name evidence="4" type="ORF">GTO92_0000002</name>
</gene>
<dbReference type="InterPro" id="IPR015048">
    <property type="entry name" value="DUF1899"/>
</dbReference>
<dbReference type="PANTHER" id="PTHR10856:SF2">
    <property type="entry name" value="CORONIN-2A"/>
    <property type="match status" value="1"/>
</dbReference>
<dbReference type="Gene3D" id="2.130.10.10">
    <property type="entry name" value="YVTN repeat-like/Quinoprotein amine dehydrogenase"/>
    <property type="match status" value="1"/>
</dbReference>
<dbReference type="PANTHER" id="PTHR10856">
    <property type="entry name" value="CORONIN"/>
    <property type="match status" value="1"/>
</dbReference>
<evidence type="ECO:0000256" key="1">
    <source>
        <dbReference type="ARBA" id="ARBA00022574"/>
    </source>
</evidence>
<dbReference type="InterPro" id="IPR015943">
    <property type="entry name" value="WD40/YVTN_repeat-like_dom_sf"/>
</dbReference>
<dbReference type="SMART" id="SM01166">
    <property type="entry name" value="DUF1899"/>
    <property type="match status" value="1"/>
</dbReference>